<evidence type="ECO:0000259" key="2">
    <source>
        <dbReference type="Pfam" id="PF13473"/>
    </source>
</evidence>
<feature type="transmembrane region" description="Helical" evidence="1">
    <location>
        <begin position="51"/>
        <end position="72"/>
    </location>
</feature>
<comment type="caution">
    <text evidence="3">The sequence shown here is derived from an EMBL/GenBank/DDBJ whole genome shotgun (WGS) entry which is preliminary data.</text>
</comment>
<dbReference type="InterPro" id="IPR028096">
    <property type="entry name" value="EfeO_Cupredoxin"/>
</dbReference>
<dbReference type="RefSeq" id="WP_413257879.1">
    <property type="nucleotide sequence ID" value="NZ_JBHFNS010000057.1"/>
</dbReference>
<gene>
    <name evidence="3" type="ORF">ACE1B6_14140</name>
</gene>
<evidence type="ECO:0000313" key="4">
    <source>
        <dbReference type="Proteomes" id="UP001576776"/>
    </source>
</evidence>
<feature type="domain" description="EfeO-type cupredoxin-like" evidence="2">
    <location>
        <begin position="69"/>
        <end position="170"/>
    </location>
</feature>
<dbReference type="Pfam" id="PF13473">
    <property type="entry name" value="Cupredoxin_1"/>
    <property type="match status" value="1"/>
</dbReference>
<dbReference type="Proteomes" id="UP001576776">
    <property type="component" value="Unassembled WGS sequence"/>
</dbReference>
<accession>A0ABV4YC46</accession>
<keyword evidence="4" id="KW-1185">Reference proteome</keyword>
<keyword evidence="1" id="KW-0472">Membrane</keyword>
<evidence type="ECO:0000313" key="3">
    <source>
        <dbReference type="EMBL" id="MFB2936386.1"/>
    </source>
</evidence>
<proteinExistence type="predicted"/>
<name>A0ABV4YC46_9CYAN</name>
<reference evidence="3 4" key="1">
    <citation type="submission" date="2024-09" db="EMBL/GenBank/DDBJ databases">
        <title>Floridaenema gen nov. (Aerosakkonemataceae, Aerosakkonematales ord. nov., Cyanobacteria) from benthic tropical and subtropical fresh waters, with the description of four new species.</title>
        <authorList>
            <person name="Moretto J.A."/>
            <person name="Berthold D.E."/>
            <person name="Lefler F.W."/>
            <person name="Huang I.-S."/>
            <person name="Laughinghouse H. IV."/>
        </authorList>
    </citation>
    <scope>NUCLEOTIDE SEQUENCE [LARGE SCALE GENOMIC DNA]</scope>
    <source>
        <strain evidence="3 4">BLCC-F154</strain>
    </source>
</reference>
<dbReference type="Gene3D" id="2.60.40.420">
    <property type="entry name" value="Cupredoxins - blue copper proteins"/>
    <property type="match status" value="1"/>
</dbReference>
<protein>
    <submittedName>
        <fullName evidence="3">Cupredoxin domain-containing protein</fullName>
    </submittedName>
</protein>
<dbReference type="EMBL" id="JBHFNS010000057">
    <property type="protein sequence ID" value="MFB2936386.1"/>
    <property type="molecule type" value="Genomic_DNA"/>
</dbReference>
<keyword evidence="1" id="KW-0812">Transmembrane</keyword>
<organism evidence="3 4">
    <name type="scientific">Floridaenema fluviatile BLCC-F154</name>
    <dbReference type="NCBI Taxonomy" id="3153640"/>
    <lineage>
        <taxon>Bacteria</taxon>
        <taxon>Bacillati</taxon>
        <taxon>Cyanobacteriota</taxon>
        <taxon>Cyanophyceae</taxon>
        <taxon>Oscillatoriophycideae</taxon>
        <taxon>Aerosakkonematales</taxon>
        <taxon>Aerosakkonemataceae</taxon>
        <taxon>Floridanema</taxon>
        <taxon>Floridanema fluviatile</taxon>
    </lineage>
</organism>
<sequence length="181" mass="19934">MLSKKIIFINLVGLGFLLGISSGLAATKMPMEMPASETEKTVLFRKIEQPLGLKIGVTLGGLGLIGLELWWFMFSKTKAKKADANQGIQEMTITVDGGYEPSRVVVQAGQPVRLNFFRRDPSSCLEKVLIPDFHIAKDLDLNHVTPVEFTPKKPGQYSFTCGMNMFRGVVEVQPDGTSQKS</sequence>
<dbReference type="SUPFAM" id="SSF49503">
    <property type="entry name" value="Cupredoxins"/>
    <property type="match status" value="1"/>
</dbReference>
<dbReference type="InterPro" id="IPR008972">
    <property type="entry name" value="Cupredoxin"/>
</dbReference>
<keyword evidence="1" id="KW-1133">Transmembrane helix</keyword>
<evidence type="ECO:0000256" key="1">
    <source>
        <dbReference type="SAM" id="Phobius"/>
    </source>
</evidence>